<evidence type="ECO:0000256" key="1">
    <source>
        <dbReference type="SAM" id="MobiDB-lite"/>
    </source>
</evidence>
<evidence type="ECO:0000313" key="2">
    <source>
        <dbReference type="EMBL" id="AMW04280.1"/>
    </source>
</evidence>
<sequence>MTAPLFSAAAQRAPESTRAPLGVSETMGPLPNDHRFRWMGLGATVGAALAFGYHHASDRGERAGQCGAWDCALPYLSISGALTGLFLSRELAAQRRALAPRAGDALSFNAARLKLPAEAFALTVLDSLVFAATDSGVQVVTAAPRPAALQRRGGGLSLIRQVAVNGRDSTLLIGTGTALWQTPITAGRLSRLLPGAVDALAANEDIILVAEGQRLQIRHLRDGQPRVDTVVAPSNVSAAHYDATAKRWWVATDSALYEVMIPPAGSSASPVLAARTATGTRVSSISSGNNWIAAAVGTEGVIIWPRGNLAAQPTGVQQAPWRLKGEPRFAFDLAFMGDDLFVAGGVDGVTRIRLSPSPTILGASRQVAYATSIVARNGVLWVGDRSGSGLVRLVP</sequence>
<name>A0A143BII9_9BACT</name>
<proteinExistence type="predicted"/>
<evidence type="ECO:0000313" key="3">
    <source>
        <dbReference type="Proteomes" id="UP000076404"/>
    </source>
</evidence>
<feature type="region of interest" description="Disordered" evidence="1">
    <location>
        <begin position="1"/>
        <end position="26"/>
    </location>
</feature>
<reference evidence="2 3" key="2">
    <citation type="journal article" date="2016" name="Environ. Microbiol. Rep.">
        <title>Metagenomic evidence for the presence of phototrophic Gemmatimonadetes bacteria in diverse environments.</title>
        <authorList>
            <person name="Zeng Y."/>
            <person name="Baumbach J."/>
            <person name="Barbosa E.G."/>
            <person name="Azevedo V."/>
            <person name="Zhang C."/>
            <person name="Koblizek M."/>
        </authorList>
    </citation>
    <scope>NUCLEOTIDE SEQUENCE [LARGE SCALE GENOMIC DNA]</scope>
    <source>
        <strain evidence="2 3">AP64</strain>
    </source>
</reference>
<reference evidence="2 3" key="1">
    <citation type="journal article" date="2014" name="Proc. Natl. Acad. Sci. U.S.A.">
        <title>Functional type 2 photosynthetic reaction centers found in the rare bacterial phylum Gemmatimonadetes.</title>
        <authorList>
            <person name="Zeng Y."/>
            <person name="Feng F."/>
            <person name="Medova H."/>
            <person name="Dean J."/>
            <person name="Koblizek M."/>
        </authorList>
    </citation>
    <scope>NUCLEOTIDE SEQUENCE [LARGE SCALE GENOMIC DNA]</scope>
    <source>
        <strain evidence="2 3">AP64</strain>
    </source>
</reference>
<dbReference type="RefSeq" id="WP_026850077.1">
    <property type="nucleotide sequence ID" value="NZ_CP011454.1"/>
</dbReference>
<protein>
    <submittedName>
        <fullName evidence="2">Uncharacterized protein</fullName>
    </submittedName>
</protein>
<dbReference type="SUPFAM" id="SSF50998">
    <property type="entry name" value="Quinoprotein alcohol dehydrogenase-like"/>
    <property type="match status" value="1"/>
</dbReference>
<gene>
    <name evidence="2" type="ORF">GEMMAAP_04400</name>
</gene>
<dbReference type="Proteomes" id="UP000076404">
    <property type="component" value="Chromosome"/>
</dbReference>
<accession>A0A143BII9</accession>
<dbReference type="InterPro" id="IPR011047">
    <property type="entry name" value="Quinoprotein_ADH-like_sf"/>
</dbReference>
<keyword evidence="3" id="KW-1185">Reference proteome</keyword>
<dbReference type="KEGG" id="gph:GEMMAAP_04400"/>
<dbReference type="AlphaFoldDB" id="A0A143BII9"/>
<dbReference type="EMBL" id="CP011454">
    <property type="protein sequence ID" value="AMW04280.1"/>
    <property type="molecule type" value="Genomic_DNA"/>
</dbReference>
<organism evidence="2 3">
    <name type="scientific">Gemmatimonas phototrophica</name>
    <dbReference type="NCBI Taxonomy" id="1379270"/>
    <lineage>
        <taxon>Bacteria</taxon>
        <taxon>Pseudomonadati</taxon>
        <taxon>Gemmatimonadota</taxon>
        <taxon>Gemmatimonadia</taxon>
        <taxon>Gemmatimonadales</taxon>
        <taxon>Gemmatimonadaceae</taxon>
        <taxon>Gemmatimonas</taxon>
    </lineage>
</organism>